<evidence type="ECO:0000313" key="2">
    <source>
        <dbReference type="Proteomes" id="UP000526501"/>
    </source>
</evidence>
<sequence length="73" mass="8146">MPKGSSGRIVIDVDPEFKTEIYAALAAQDCTMKEWFLNHAKRLCEDYQQPTLSLVADPEASYNAPNRSTARNA</sequence>
<keyword evidence="2" id="KW-1185">Reference proteome</keyword>
<dbReference type="RefSeq" id="WP_185661382.1">
    <property type="nucleotide sequence ID" value="NZ_CAWPOO010000013.1"/>
</dbReference>
<organism evidence="1 2">
    <name type="scientific">Pelagicoccus albus</name>
    <dbReference type="NCBI Taxonomy" id="415222"/>
    <lineage>
        <taxon>Bacteria</taxon>
        <taxon>Pseudomonadati</taxon>
        <taxon>Verrucomicrobiota</taxon>
        <taxon>Opitutia</taxon>
        <taxon>Puniceicoccales</taxon>
        <taxon>Pelagicoccaceae</taxon>
        <taxon>Pelagicoccus</taxon>
    </lineage>
</organism>
<evidence type="ECO:0000313" key="1">
    <source>
        <dbReference type="EMBL" id="MBC2607497.1"/>
    </source>
</evidence>
<reference evidence="1 2" key="1">
    <citation type="submission" date="2020-07" db="EMBL/GenBank/DDBJ databases">
        <authorList>
            <person name="Feng X."/>
        </authorList>
    </citation>
    <scope>NUCLEOTIDE SEQUENCE [LARGE SCALE GENOMIC DNA]</scope>
    <source>
        <strain evidence="1 2">JCM23202</strain>
    </source>
</reference>
<comment type="caution">
    <text evidence="1">The sequence shown here is derived from an EMBL/GenBank/DDBJ whole genome shotgun (WGS) entry which is preliminary data.</text>
</comment>
<gene>
    <name evidence="1" type="ORF">H5P27_15700</name>
</gene>
<name>A0A7X1B896_9BACT</name>
<dbReference type="EMBL" id="JACHVC010000013">
    <property type="protein sequence ID" value="MBC2607497.1"/>
    <property type="molecule type" value="Genomic_DNA"/>
</dbReference>
<proteinExistence type="predicted"/>
<dbReference type="AlphaFoldDB" id="A0A7X1B896"/>
<dbReference type="Proteomes" id="UP000526501">
    <property type="component" value="Unassembled WGS sequence"/>
</dbReference>
<accession>A0A7X1B896</accession>
<protein>
    <submittedName>
        <fullName evidence="1">Uncharacterized protein</fullName>
    </submittedName>
</protein>